<keyword evidence="5" id="KW-1185">Reference proteome</keyword>
<dbReference type="CDD" id="cd17906">
    <property type="entry name" value="CheX"/>
    <property type="match status" value="1"/>
</dbReference>
<dbReference type="RefSeq" id="WP_092452579.1">
    <property type="nucleotide sequence ID" value="NZ_FOJI01000005.1"/>
</dbReference>
<keyword evidence="2" id="KW-1133">Transmembrane helix</keyword>
<feature type="domain" description="Chemotaxis phosphatase CheX-like" evidence="3">
    <location>
        <begin position="42"/>
        <end position="137"/>
    </location>
</feature>
<dbReference type="InterPro" id="IPR038756">
    <property type="entry name" value="CheX-like"/>
</dbReference>
<protein>
    <submittedName>
        <fullName evidence="4">Chemotaxis protein CheX</fullName>
    </submittedName>
</protein>
<dbReference type="EMBL" id="FOJI01000005">
    <property type="protein sequence ID" value="SEW14498.1"/>
    <property type="molecule type" value="Genomic_DNA"/>
</dbReference>
<organism evidence="4 5">
    <name type="scientific">[Clostridium] fimetarium</name>
    <dbReference type="NCBI Taxonomy" id="99656"/>
    <lineage>
        <taxon>Bacteria</taxon>
        <taxon>Bacillati</taxon>
        <taxon>Bacillota</taxon>
        <taxon>Clostridia</taxon>
        <taxon>Lachnospirales</taxon>
        <taxon>Lachnospiraceae</taxon>
    </lineage>
</organism>
<dbReference type="OrthoDB" id="9788100at2"/>
<evidence type="ECO:0000259" key="3">
    <source>
        <dbReference type="Pfam" id="PF13690"/>
    </source>
</evidence>
<gene>
    <name evidence="4" type="ORF">SAMN05421659_105130</name>
</gene>
<accession>A0A1I0PKZ0</accession>
<dbReference type="InterPro" id="IPR028976">
    <property type="entry name" value="CheC-like_sf"/>
</dbReference>
<dbReference type="InterPro" id="IPR028051">
    <property type="entry name" value="CheX-like_dom"/>
</dbReference>
<evidence type="ECO:0000313" key="5">
    <source>
        <dbReference type="Proteomes" id="UP000199701"/>
    </source>
</evidence>
<dbReference type="AlphaFoldDB" id="A0A1I0PKZ0"/>
<dbReference type="Gene3D" id="3.40.1550.10">
    <property type="entry name" value="CheC-like"/>
    <property type="match status" value="1"/>
</dbReference>
<dbReference type="PANTHER" id="PTHR39452">
    <property type="entry name" value="CHEY-P PHOSPHATASE CHEX"/>
    <property type="match status" value="1"/>
</dbReference>
<evidence type="ECO:0000256" key="1">
    <source>
        <dbReference type="ARBA" id="ARBA00022500"/>
    </source>
</evidence>
<reference evidence="4 5" key="1">
    <citation type="submission" date="2016-10" db="EMBL/GenBank/DDBJ databases">
        <authorList>
            <person name="de Groot N.N."/>
        </authorList>
    </citation>
    <scope>NUCLEOTIDE SEQUENCE [LARGE SCALE GENOMIC DNA]</scope>
    <source>
        <strain evidence="4 5">DSM 9179</strain>
    </source>
</reference>
<dbReference type="GO" id="GO:0006935">
    <property type="term" value="P:chemotaxis"/>
    <property type="evidence" value="ECO:0007669"/>
    <property type="project" value="UniProtKB-KW"/>
</dbReference>
<sequence length="153" mass="16426">MDVNHVNPFMESFLNVMPQLGFSKVEKGHLSVKGKDLLSSGVIIIVGIVGAIKGNIVYSIDIENAKKIASTMMMGMPVIELDDIAKSALSELTNMLTANAATRFSVLGIPIDISTPTLLHGNDISLKMSSNQVLCIELLADNIPIEVNIAFDN</sequence>
<dbReference type="Pfam" id="PF13690">
    <property type="entry name" value="CheX"/>
    <property type="match status" value="1"/>
</dbReference>
<evidence type="ECO:0000256" key="2">
    <source>
        <dbReference type="SAM" id="Phobius"/>
    </source>
</evidence>
<proteinExistence type="predicted"/>
<dbReference type="STRING" id="99656.SAMN05421659_105130"/>
<dbReference type="PANTHER" id="PTHR39452:SF1">
    <property type="entry name" value="CHEY-P PHOSPHATASE CHEX"/>
    <property type="match status" value="1"/>
</dbReference>
<keyword evidence="2" id="KW-0472">Membrane</keyword>
<dbReference type="Proteomes" id="UP000199701">
    <property type="component" value="Unassembled WGS sequence"/>
</dbReference>
<dbReference type="SUPFAM" id="SSF103039">
    <property type="entry name" value="CheC-like"/>
    <property type="match status" value="1"/>
</dbReference>
<keyword evidence="1" id="KW-0145">Chemotaxis</keyword>
<name>A0A1I0PKZ0_9FIRM</name>
<keyword evidence="2" id="KW-0812">Transmembrane</keyword>
<feature type="transmembrane region" description="Helical" evidence="2">
    <location>
        <begin position="37"/>
        <end position="58"/>
    </location>
</feature>
<evidence type="ECO:0000313" key="4">
    <source>
        <dbReference type="EMBL" id="SEW14498.1"/>
    </source>
</evidence>